<dbReference type="GeneID" id="59434119"/>
<name>A0A7H1JJR5_9MAGN</name>
<dbReference type="GO" id="GO:0005840">
    <property type="term" value="C:ribosome"/>
    <property type="evidence" value="ECO:0007669"/>
    <property type="project" value="UniProtKB-KW"/>
</dbReference>
<proteinExistence type="predicted"/>
<sequence>MEPWYGNILSDNFQIQRNPGIKKNGQSLAKSCFLKTKVQKTKIKG</sequence>
<protein>
    <submittedName>
        <fullName evidence="1">Ribosomal protein L32</fullName>
    </submittedName>
</protein>
<gene>
    <name evidence="1" type="primary">rpl32</name>
</gene>
<reference evidence="1" key="1">
    <citation type="journal article" date="2019" name="Mitochondrial DNA Part B Resour">
        <title>The complete chloroplast genomes of Trollius farreri and Anemone taipaiensis (Ranunculaceae).</title>
        <authorList>
            <person name="Yu B."/>
            <person name="Zhang R."/>
            <person name="Yang Q."/>
            <person name="Xu B."/>
            <person name="Liu Z.-L."/>
        </authorList>
    </citation>
    <scope>NUCLEOTIDE SEQUENCE</scope>
</reference>
<organism evidence="1">
    <name type="scientific">Anemone taipaiensis</name>
    <dbReference type="NCBI Taxonomy" id="2291099"/>
    <lineage>
        <taxon>Eukaryota</taxon>
        <taxon>Viridiplantae</taxon>
        <taxon>Streptophyta</taxon>
        <taxon>Embryophyta</taxon>
        <taxon>Tracheophyta</taxon>
        <taxon>Spermatophyta</taxon>
        <taxon>Magnoliopsida</taxon>
        <taxon>Ranunculales</taxon>
        <taxon>Ranunculaceae</taxon>
        <taxon>Ranunculoideae</taxon>
        <taxon>Anemoneae</taxon>
        <taxon>Anemone</taxon>
    </lineage>
</organism>
<keyword evidence="1" id="KW-0689">Ribosomal protein</keyword>
<geneLocation type="chloroplast" evidence="1"/>
<accession>A0A7H1JJR5</accession>
<keyword evidence="1" id="KW-0687">Ribonucleoprotein</keyword>
<dbReference type="EMBL" id="MK843819">
    <property type="protein sequence ID" value="QNT11516.1"/>
    <property type="molecule type" value="Genomic_DNA"/>
</dbReference>
<dbReference type="AlphaFoldDB" id="A0A7H1JJR5"/>
<keyword evidence="1" id="KW-0934">Plastid</keyword>
<dbReference type="RefSeq" id="YP_009936887.1">
    <property type="nucleotide sequence ID" value="NC_050873.1"/>
</dbReference>
<evidence type="ECO:0000313" key="1">
    <source>
        <dbReference type="EMBL" id="QNT11516.1"/>
    </source>
</evidence>
<keyword evidence="1" id="KW-0150">Chloroplast</keyword>